<organism evidence="2 3">
    <name type="scientific">Splendidivirga corallicola</name>
    <dbReference type="NCBI Taxonomy" id="3051826"/>
    <lineage>
        <taxon>Bacteria</taxon>
        <taxon>Pseudomonadati</taxon>
        <taxon>Bacteroidota</taxon>
        <taxon>Cytophagia</taxon>
        <taxon>Cytophagales</taxon>
        <taxon>Splendidivirgaceae</taxon>
        <taxon>Splendidivirga</taxon>
    </lineage>
</organism>
<dbReference type="EMBL" id="JAUJEA010000011">
    <property type="protein sequence ID" value="MDN5204448.1"/>
    <property type="molecule type" value="Genomic_DNA"/>
</dbReference>
<dbReference type="PROSITE" id="PS51257">
    <property type="entry name" value="PROKAR_LIPOPROTEIN"/>
    <property type="match status" value="1"/>
</dbReference>
<proteinExistence type="predicted"/>
<dbReference type="Pfam" id="PF08450">
    <property type="entry name" value="SGL"/>
    <property type="match status" value="1"/>
</dbReference>
<gene>
    <name evidence="2" type="ORF">QQ008_23850</name>
</gene>
<dbReference type="RefSeq" id="WP_346754471.1">
    <property type="nucleotide sequence ID" value="NZ_JAUJEA010000011.1"/>
</dbReference>
<protein>
    <submittedName>
        <fullName evidence="2">SMP-30/gluconolactonase/LRE family protein</fullName>
    </submittedName>
</protein>
<accession>A0ABT8KVM4</accession>
<sequence length="300" mass="33372">MKNSAFIVILCFSIACQNNPGNRESNTQMAEVKDFTAAVFTTGIEGPAVDANGNLYVVNLNQEGTIGKVDENGRTEVFAELPNGSIGNGIRFNSDFSMMFIADYINHNILQIDMKSRELSIYAHQKDSINQPNDVAIMKNDILFASDPNWGESTGNLWRVDKDGSFHLLEKNMGTTNGVEVGPNDDILYVNESVQRKVWAYDLNEKGEISNKRLFIEFPDHGMDGMRCDVKGNLYITRHGKGTIAIISPEGELIQEIELKGKKPSNIAFGGEDGRTCYVTLQDRKLVETFKASFPGRSRK</sequence>
<dbReference type="InterPro" id="IPR013658">
    <property type="entry name" value="SGL"/>
</dbReference>
<evidence type="ECO:0000313" key="2">
    <source>
        <dbReference type="EMBL" id="MDN5204448.1"/>
    </source>
</evidence>
<dbReference type="InterPro" id="IPR011042">
    <property type="entry name" value="6-blade_b-propeller_TolB-like"/>
</dbReference>
<feature type="domain" description="SMP-30/Gluconolactonase/LRE-like region" evidence="1">
    <location>
        <begin position="45"/>
        <end position="280"/>
    </location>
</feature>
<reference evidence="2" key="1">
    <citation type="submission" date="2023-06" db="EMBL/GenBank/DDBJ databases">
        <title>Genomic of Parafulvivirga corallium.</title>
        <authorList>
            <person name="Wang G."/>
        </authorList>
    </citation>
    <scope>NUCLEOTIDE SEQUENCE</scope>
    <source>
        <strain evidence="2">BMA10</strain>
    </source>
</reference>
<name>A0ABT8KVM4_9BACT</name>
<dbReference type="SUPFAM" id="SSF63829">
    <property type="entry name" value="Calcium-dependent phosphotriesterase"/>
    <property type="match status" value="1"/>
</dbReference>
<dbReference type="PANTHER" id="PTHR47572">
    <property type="entry name" value="LIPOPROTEIN-RELATED"/>
    <property type="match status" value="1"/>
</dbReference>
<dbReference type="Gene3D" id="2.120.10.30">
    <property type="entry name" value="TolB, C-terminal domain"/>
    <property type="match status" value="1"/>
</dbReference>
<evidence type="ECO:0000313" key="3">
    <source>
        <dbReference type="Proteomes" id="UP001172082"/>
    </source>
</evidence>
<evidence type="ECO:0000259" key="1">
    <source>
        <dbReference type="Pfam" id="PF08450"/>
    </source>
</evidence>
<dbReference type="PANTHER" id="PTHR47572:SF5">
    <property type="entry name" value="BLR2277 PROTEIN"/>
    <property type="match status" value="1"/>
</dbReference>
<comment type="caution">
    <text evidence="2">The sequence shown here is derived from an EMBL/GenBank/DDBJ whole genome shotgun (WGS) entry which is preliminary data.</text>
</comment>
<keyword evidence="3" id="KW-1185">Reference proteome</keyword>
<dbReference type="Proteomes" id="UP001172082">
    <property type="component" value="Unassembled WGS sequence"/>
</dbReference>
<dbReference type="InterPro" id="IPR051262">
    <property type="entry name" value="SMP-30/CGR1_Lactonase"/>
</dbReference>